<feature type="compositionally biased region" description="Polar residues" evidence="1">
    <location>
        <begin position="703"/>
        <end position="712"/>
    </location>
</feature>
<feature type="compositionally biased region" description="Low complexity" evidence="1">
    <location>
        <begin position="643"/>
        <end position="659"/>
    </location>
</feature>
<proteinExistence type="predicted"/>
<feature type="region of interest" description="Disordered" evidence="1">
    <location>
        <begin position="1"/>
        <end position="28"/>
    </location>
</feature>
<feature type="compositionally biased region" description="Low complexity" evidence="1">
    <location>
        <begin position="557"/>
        <end position="568"/>
    </location>
</feature>
<dbReference type="GO" id="GO:0051293">
    <property type="term" value="P:establishment of spindle localization"/>
    <property type="evidence" value="ECO:0007669"/>
    <property type="project" value="TreeGrafter"/>
</dbReference>
<evidence type="ECO:0000256" key="1">
    <source>
        <dbReference type="SAM" id="MobiDB-lite"/>
    </source>
</evidence>
<dbReference type="GO" id="GO:0005816">
    <property type="term" value="C:spindle pole body"/>
    <property type="evidence" value="ECO:0007669"/>
    <property type="project" value="TreeGrafter"/>
</dbReference>
<comment type="caution">
    <text evidence="2">The sequence shown here is derived from an EMBL/GenBank/DDBJ whole genome shotgun (WGS) entry which is preliminary data.</text>
</comment>
<dbReference type="OrthoDB" id="5559380at2759"/>
<dbReference type="GO" id="GO:0043332">
    <property type="term" value="C:mating projection tip"/>
    <property type="evidence" value="ECO:0007669"/>
    <property type="project" value="TreeGrafter"/>
</dbReference>
<dbReference type="Pfam" id="PF08580">
    <property type="entry name" value="KAR9"/>
    <property type="match status" value="1"/>
</dbReference>
<dbReference type="AlphaFoldDB" id="A0A395IT50"/>
<feature type="compositionally biased region" description="Low complexity" evidence="1">
    <location>
        <begin position="75"/>
        <end position="84"/>
    </location>
</feature>
<feature type="compositionally biased region" description="Low complexity" evidence="1">
    <location>
        <begin position="583"/>
        <end position="601"/>
    </location>
</feature>
<reference evidence="2 3" key="1">
    <citation type="submission" date="2018-06" db="EMBL/GenBank/DDBJ databases">
        <title>Genome Sequence of the Brown Rot Fungal Pathogen Monilinia fructigena.</title>
        <authorList>
            <person name="Landi L."/>
            <person name="De Miccolis Angelini R.M."/>
            <person name="Pollastro S."/>
            <person name="Abate D."/>
            <person name="Faretra F."/>
            <person name="Romanazzi G."/>
        </authorList>
    </citation>
    <scope>NUCLEOTIDE SEQUENCE [LARGE SCALE GENOMIC DNA]</scope>
    <source>
        <strain evidence="2 3">Mfrg269</strain>
    </source>
</reference>
<sequence>MTTNADPIGMYSQKYRLPEQTNGNGTKTMADLKQAHIERTIPPIDVVEIPPVDAVEVLSSPVHDDETPPPPPPITKDTPPGTTPGESSNDASSYFNPFGHQRAGSIYTLSRASFANQLAQLTSLQLPDAASLSTKIAAIPSSKLASKALMGAAEQIRSWISKASDVVSGLDGEDDVEWAAAGGREGLEEVDNAITRFEKLINIYVSAIESLQERLDITTVPADELQKVVLQVESILEEWERIRRNLKAVKNSVEIAMEWEELWNTVLGDIGNEVDILARLVFEMEEKRHKSLAEADGDGVDIKELETIVEETPPAKARLQINNRFGMSSAVFPLSPNSPVTPIMAQDDSSLLALFARMQPLRASLDFLPMRLSTFHARAEKIFPTACDELESRRGGLEKSWKSLEKDAESLRRELGEDRWVLVFRGAGRQAQKMYESKIESYEAKKMHYGPAIERVLSIIEKGVKDRLTVNGEILRLHSDMQQKWDSLKDQMNELDTTLEELQADHRNQQLRDSISSVVSNDRSTVGSFSNDTPGSSPASSIVTTGLNNKHDSTPARNSKTRSTSRTSLPQAGARRNLSAGQPPRSFSRASPSPVPSRQRSATPTARQPPRSKTPIDNRPRWNTSTNTNDTLIGHGFKPLSITTPTSTQSNRSTRSNASESKIPFRSPLGRGHTSSPTIQEPTTPVGKRPASRTVRRDLSTPGPYSQQTLSPTHPRVLGSKSSMSNLVGGNRRSSMHPSFSYEARASSPVVRRPASSLATSRRISLLPTPRGRNSEMSGRDSPAPNRGSSTSTTDSKGNAKKPWRP</sequence>
<feature type="region of interest" description="Disordered" evidence="1">
    <location>
        <begin position="60"/>
        <end position="95"/>
    </location>
</feature>
<organism evidence="2 3">
    <name type="scientific">Monilinia fructigena</name>
    <dbReference type="NCBI Taxonomy" id="38457"/>
    <lineage>
        <taxon>Eukaryota</taxon>
        <taxon>Fungi</taxon>
        <taxon>Dikarya</taxon>
        <taxon>Ascomycota</taxon>
        <taxon>Pezizomycotina</taxon>
        <taxon>Leotiomycetes</taxon>
        <taxon>Helotiales</taxon>
        <taxon>Sclerotiniaceae</taxon>
        <taxon>Monilinia</taxon>
    </lineage>
</organism>
<feature type="compositionally biased region" description="Polar residues" evidence="1">
    <location>
        <begin position="720"/>
        <end position="738"/>
    </location>
</feature>
<dbReference type="GO" id="GO:0031578">
    <property type="term" value="P:mitotic spindle orientation checkpoint signaling"/>
    <property type="evidence" value="ECO:0007669"/>
    <property type="project" value="TreeGrafter"/>
</dbReference>
<keyword evidence="3" id="KW-1185">Reference proteome</keyword>
<feature type="compositionally biased region" description="Polar residues" evidence="1">
    <location>
        <begin position="85"/>
        <end position="95"/>
    </location>
</feature>
<accession>A0A395IT50</accession>
<evidence type="ECO:0000313" key="3">
    <source>
        <dbReference type="Proteomes" id="UP000249056"/>
    </source>
</evidence>
<feature type="compositionally biased region" description="Polar residues" evidence="1">
    <location>
        <begin position="673"/>
        <end position="683"/>
    </location>
</feature>
<feature type="compositionally biased region" description="Polar residues" evidence="1">
    <location>
        <begin position="511"/>
        <end position="548"/>
    </location>
</feature>
<feature type="compositionally biased region" description="Polar residues" evidence="1">
    <location>
        <begin position="787"/>
        <end position="797"/>
    </location>
</feature>
<evidence type="ECO:0000313" key="2">
    <source>
        <dbReference type="EMBL" id="RAL63442.1"/>
    </source>
</evidence>
<protein>
    <recommendedName>
        <fullName evidence="4">Karyogamy protein</fullName>
    </recommendedName>
</protein>
<dbReference type="Proteomes" id="UP000249056">
    <property type="component" value="Unassembled WGS sequence"/>
</dbReference>
<feature type="compositionally biased region" description="Polar residues" evidence="1">
    <location>
        <begin position="621"/>
        <end position="631"/>
    </location>
</feature>
<dbReference type="InterPro" id="IPR013889">
    <property type="entry name" value="Karyogamy_KAR9"/>
</dbReference>
<dbReference type="PANTHER" id="PTHR37271">
    <property type="entry name" value="KARYOGAMY PROTEIN KAR9"/>
    <property type="match status" value="1"/>
</dbReference>
<name>A0A395IT50_9HELO</name>
<dbReference type="PANTHER" id="PTHR37271:SF1">
    <property type="entry name" value="KARYOGAMY PROTEIN KAR9"/>
    <property type="match status" value="1"/>
</dbReference>
<dbReference type="GO" id="GO:0030473">
    <property type="term" value="P:nuclear migration along microtubule"/>
    <property type="evidence" value="ECO:0007669"/>
    <property type="project" value="TreeGrafter"/>
</dbReference>
<evidence type="ECO:0008006" key="4">
    <source>
        <dbReference type="Google" id="ProtNLM"/>
    </source>
</evidence>
<dbReference type="GO" id="GO:0005938">
    <property type="term" value="C:cell cortex"/>
    <property type="evidence" value="ECO:0007669"/>
    <property type="project" value="TreeGrafter"/>
</dbReference>
<dbReference type="EMBL" id="QKRW01000019">
    <property type="protein sequence ID" value="RAL63442.1"/>
    <property type="molecule type" value="Genomic_DNA"/>
</dbReference>
<feature type="region of interest" description="Disordered" evidence="1">
    <location>
        <begin position="506"/>
        <end position="806"/>
    </location>
</feature>
<gene>
    <name evidence="2" type="ORF">DID88_003863</name>
</gene>